<feature type="repeat" description="TPR" evidence="2">
    <location>
        <begin position="161"/>
        <end position="194"/>
    </location>
</feature>
<keyword evidence="4" id="KW-1185">Reference proteome</keyword>
<dbReference type="EMBL" id="BQKI01000075">
    <property type="protein sequence ID" value="GJN21103.1"/>
    <property type="molecule type" value="Genomic_DNA"/>
</dbReference>
<dbReference type="PROSITE" id="PS50088">
    <property type="entry name" value="ANK_REPEAT"/>
    <property type="match status" value="1"/>
</dbReference>
<evidence type="ECO:0000256" key="2">
    <source>
        <dbReference type="PROSITE-ProRule" id="PRU00339"/>
    </source>
</evidence>
<feature type="repeat" description="TPR" evidence="2">
    <location>
        <begin position="229"/>
        <end position="262"/>
    </location>
</feature>
<comment type="caution">
    <text evidence="3">The sequence shown here is derived from an EMBL/GenBank/DDBJ whole genome shotgun (WGS) entry which is preliminary data.</text>
</comment>
<organism evidence="3 4">
    <name type="scientific">Eleusine coracana subsp. coracana</name>
    <dbReference type="NCBI Taxonomy" id="191504"/>
    <lineage>
        <taxon>Eukaryota</taxon>
        <taxon>Viridiplantae</taxon>
        <taxon>Streptophyta</taxon>
        <taxon>Embryophyta</taxon>
        <taxon>Tracheophyta</taxon>
        <taxon>Spermatophyta</taxon>
        <taxon>Magnoliopsida</taxon>
        <taxon>Liliopsida</taxon>
        <taxon>Poales</taxon>
        <taxon>Poaceae</taxon>
        <taxon>PACMAD clade</taxon>
        <taxon>Chloridoideae</taxon>
        <taxon>Cynodonteae</taxon>
        <taxon>Eleusininae</taxon>
        <taxon>Eleusine</taxon>
    </lineage>
</organism>
<keyword evidence="1" id="KW-0040">ANK repeat</keyword>
<protein>
    <submittedName>
        <fullName evidence="3">Uncharacterized protein</fullName>
    </submittedName>
</protein>
<dbReference type="PROSITE" id="PS50005">
    <property type="entry name" value="TPR"/>
    <property type="match status" value="2"/>
</dbReference>
<dbReference type="SMART" id="SM00028">
    <property type="entry name" value="TPR"/>
    <property type="match status" value="3"/>
</dbReference>
<dbReference type="SMART" id="SM00248">
    <property type="entry name" value="ANK"/>
    <property type="match status" value="2"/>
</dbReference>
<dbReference type="InterPro" id="IPR019734">
    <property type="entry name" value="TPR_rpt"/>
</dbReference>
<sequence>MQVMLLNAAYNGDLRLLKKLVRVLDKGRGRLREAVEVARTEDGTWALHLAAGNEQLEVCNYLVEALRVDVNAADDKGRTPLVFAVISENAAVVKYLLDHGADPNKADDDRLAPLHSAAGIGPLYPIDLCPIWPGSRFRSMLAMDLEEKELREDEHVAKGKIKQLKSLGRKATEENDYFNASTFYTKAMDLDPDDPTLFSNRSLCWLRMGDGKKALQDALECREMRPDWPKACYRQGASLMLLEDYESASEAFFEGFKLEPENVEIEHALREAMESLKMSKGSKAK</sequence>
<evidence type="ECO:0000313" key="4">
    <source>
        <dbReference type="Proteomes" id="UP001054889"/>
    </source>
</evidence>
<name>A0AAV5ECF3_ELECO</name>
<evidence type="ECO:0000313" key="3">
    <source>
        <dbReference type="EMBL" id="GJN21103.1"/>
    </source>
</evidence>
<dbReference type="Proteomes" id="UP001054889">
    <property type="component" value="Unassembled WGS sequence"/>
</dbReference>
<gene>
    <name evidence="3" type="primary">gb08551</name>
    <name evidence="3" type="ORF">PR202_gb08551</name>
</gene>
<dbReference type="SUPFAM" id="SSF48452">
    <property type="entry name" value="TPR-like"/>
    <property type="match status" value="1"/>
</dbReference>
<proteinExistence type="predicted"/>
<dbReference type="InterPro" id="IPR002110">
    <property type="entry name" value="Ankyrin_rpt"/>
</dbReference>
<dbReference type="AlphaFoldDB" id="A0AAV5ECF3"/>
<reference evidence="3" key="1">
    <citation type="journal article" date="2018" name="DNA Res.">
        <title>Multiple hybrid de novo genome assembly of finger millet, an orphan allotetraploid crop.</title>
        <authorList>
            <person name="Hatakeyama M."/>
            <person name="Aluri S."/>
            <person name="Balachadran M.T."/>
            <person name="Sivarajan S.R."/>
            <person name="Patrignani A."/>
            <person name="Gruter S."/>
            <person name="Poveda L."/>
            <person name="Shimizu-Inatsugi R."/>
            <person name="Baeten J."/>
            <person name="Francoijs K.J."/>
            <person name="Nataraja K.N."/>
            <person name="Reddy Y.A.N."/>
            <person name="Phadnis S."/>
            <person name="Ravikumar R.L."/>
            <person name="Schlapbach R."/>
            <person name="Sreeman S.M."/>
            <person name="Shimizu K.K."/>
        </authorList>
    </citation>
    <scope>NUCLEOTIDE SEQUENCE</scope>
</reference>
<feature type="repeat" description="ANK" evidence="1">
    <location>
        <begin position="76"/>
        <end position="108"/>
    </location>
</feature>
<keyword evidence="2" id="KW-0802">TPR repeat</keyword>
<dbReference type="SUPFAM" id="SSF48403">
    <property type="entry name" value="Ankyrin repeat"/>
    <property type="match status" value="1"/>
</dbReference>
<dbReference type="Gene3D" id="1.25.40.10">
    <property type="entry name" value="Tetratricopeptide repeat domain"/>
    <property type="match status" value="1"/>
</dbReference>
<dbReference type="InterPro" id="IPR036770">
    <property type="entry name" value="Ankyrin_rpt-contain_sf"/>
</dbReference>
<dbReference type="PROSITE" id="PS50297">
    <property type="entry name" value="ANK_REP_REGION"/>
    <property type="match status" value="1"/>
</dbReference>
<dbReference type="PANTHER" id="PTHR46224:SF68">
    <property type="entry name" value="OS08G0325400 PROTEIN"/>
    <property type="match status" value="1"/>
</dbReference>
<dbReference type="Gene3D" id="1.25.40.20">
    <property type="entry name" value="Ankyrin repeat-containing domain"/>
    <property type="match status" value="2"/>
</dbReference>
<dbReference type="Pfam" id="PF12796">
    <property type="entry name" value="Ank_2"/>
    <property type="match status" value="1"/>
</dbReference>
<reference evidence="3" key="2">
    <citation type="submission" date="2021-12" db="EMBL/GenBank/DDBJ databases">
        <title>Resequencing data analysis of finger millet.</title>
        <authorList>
            <person name="Hatakeyama M."/>
            <person name="Aluri S."/>
            <person name="Balachadran M.T."/>
            <person name="Sivarajan S.R."/>
            <person name="Poveda L."/>
            <person name="Shimizu-Inatsugi R."/>
            <person name="Schlapbach R."/>
            <person name="Sreeman S.M."/>
            <person name="Shimizu K.K."/>
        </authorList>
    </citation>
    <scope>NUCLEOTIDE SEQUENCE</scope>
</reference>
<accession>A0AAV5ECF3</accession>
<dbReference type="InterPro" id="IPR051616">
    <property type="entry name" value="Cul2-RING_E3_ligase_SR"/>
</dbReference>
<evidence type="ECO:0000256" key="1">
    <source>
        <dbReference type="PROSITE-ProRule" id="PRU00023"/>
    </source>
</evidence>
<dbReference type="PRINTS" id="PR01415">
    <property type="entry name" value="ANKYRIN"/>
</dbReference>
<dbReference type="InterPro" id="IPR011990">
    <property type="entry name" value="TPR-like_helical_dom_sf"/>
</dbReference>
<dbReference type="PANTHER" id="PTHR46224">
    <property type="entry name" value="ANKYRIN REPEAT FAMILY PROTEIN"/>
    <property type="match status" value="1"/>
</dbReference>